<reference evidence="2" key="1">
    <citation type="submission" date="2017-04" db="EMBL/GenBank/DDBJ databases">
        <authorList>
            <person name="Varghese N."/>
            <person name="Submissions S."/>
        </authorList>
    </citation>
    <scope>NUCLEOTIDE SEQUENCE [LARGE SCALE GENOMIC DNA]</scope>
    <source>
        <strain evidence="2">DSM 16537</strain>
    </source>
</reference>
<protein>
    <submittedName>
        <fullName evidence="1">Uncharacterized protein</fullName>
    </submittedName>
</protein>
<gene>
    <name evidence="1" type="ORF">SAMN00777080_4122</name>
</gene>
<dbReference type="STRING" id="758820.SAMN00777080_4122"/>
<accession>A0A1W2H9C1</accession>
<dbReference type="AlphaFoldDB" id="A0A1W2H9C1"/>
<keyword evidence="2" id="KW-1185">Reference proteome</keyword>
<dbReference type="OrthoDB" id="838432at2"/>
<evidence type="ECO:0000313" key="1">
    <source>
        <dbReference type="EMBL" id="SMD45471.1"/>
    </source>
</evidence>
<dbReference type="Proteomes" id="UP000192333">
    <property type="component" value="Chromosome I"/>
</dbReference>
<dbReference type="RefSeq" id="WP_084122297.1">
    <property type="nucleotide sequence ID" value="NZ_LT838813.1"/>
</dbReference>
<proteinExistence type="predicted"/>
<evidence type="ECO:0000313" key="2">
    <source>
        <dbReference type="Proteomes" id="UP000192333"/>
    </source>
</evidence>
<sequence length="199" mass="23089">MRAYIFIIIGIVSLICLSCSSREEREIKSLMTAVFQKELDAGRKIIVFEDALMDWTISGQDTCTGEAILNLERNFPNHFGSVDIRDIFSKDDAELICSDGRKPFRFRTEMFPEGVHLSSDKDRYDSILDAYYNHLSEPEIVDLDIALRKYKEYKTISKPVFLQGYRYAFLYIEGGGDISVYKKINGNWELFLMVTFRLK</sequence>
<organism evidence="1 2">
    <name type="scientific">Aquiflexum balticum DSM 16537</name>
    <dbReference type="NCBI Taxonomy" id="758820"/>
    <lineage>
        <taxon>Bacteria</taxon>
        <taxon>Pseudomonadati</taxon>
        <taxon>Bacteroidota</taxon>
        <taxon>Cytophagia</taxon>
        <taxon>Cytophagales</taxon>
        <taxon>Cyclobacteriaceae</taxon>
        <taxon>Aquiflexum</taxon>
    </lineage>
</organism>
<dbReference type="EMBL" id="LT838813">
    <property type="protein sequence ID" value="SMD45471.1"/>
    <property type="molecule type" value="Genomic_DNA"/>
</dbReference>
<name>A0A1W2H9C1_9BACT</name>